<evidence type="ECO:0000313" key="3">
    <source>
        <dbReference type="Proteomes" id="UP001419268"/>
    </source>
</evidence>
<sequence>MEAKPSMAEHGGQQRQPQQQPTTQQPKSTTHLASSSYPTAWNRLDLVHPRLKGLDPRFSKGQELLGGAWPCPGTRGASRGSVESHRLEVAGTMGPRVLPWHGAQGMLEGLPCYRAHAAPRRDHLSL</sequence>
<keyword evidence="3" id="KW-1185">Reference proteome</keyword>
<dbReference type="Proteomes" id="UP001419268">
    <property type="component" value="Unassembled WGS sequence"/>
</dbReference>
<comment type="caution">
    <text evidence="2">The sequence shown here is derived from an EMBL/GenBank/DDBJ whole genome shotgun (WGS) entry which is preliminary data.</text>
</comment>
<evidence type="ECO:0000313" key="2">
    <source>
        <dbReference type="EMBL" id="KAK9167281.1"/>
    </source>
</evidence>
<protein>
    <submittedName>
        <fullName evidence="2">Uncharacterized protein</fullName>
    </submittedName>
</protein>
<proteinExistence type="predicted"/>
<dbReference type="AlphaFoldDB" id="A0AAP0LAA2"/>
<reference evidence="2 3" key="1">
    <citation type="submission" date="2024-01" db="EMBL/GenBank/DDBJ databases">
        <title>Genome assemblies of Stephania.</title>
        <authorList>
            <person name="Yang L."/>
        </authorList>
    </citation>
    <scope>NUCLEOTIDE SEQUENCE [LARGE SCALE GENOMIC DNA]</scope>
    <source>
        <strain evidence="2">JXDWG</strain>
        <tissue evidence="2">Leaf</tissue>
    </source>
</reference>
<name>A0AAP0LAA2_9MAGN</name>
<feature type="compositionally biased region" description="Low complexity" evidence="1">
    <location>
        <begin position="13"/>
        <end position="26"/>
    </location>
</feature>
<dbReference type="EMBL" id="JBBNAG010000001">
    <property type="protein sequence ID" value="KAK9167281.1"/>
    <property type="molecule type" value="Genomic_DNA"/>
</dbReference>
<organism evidence="2 3">
    <name type="scientific">Stephania cephalantha</name>
    <dbReference type="NCBI Taxonomy" id="152367"/>
    <lineage>
        <taxon>Eukaryota</taxon>
        <taxon>Viridiplantae</taxon>
        <taxon>Streptophyta</taxon>
        <taxon>Embryophyta</taxon>
        <taxon>Tracheophyta</taxon>
        <taxon>Spermatophyta</taxon>
        <taxon>Magnoliopsida</taxon>
        <taxon>Ranunculales</taxon>
        <taxon>Menispermaceae</taxon>
        <taxon>Menispermoideae</taxon>
        <taxon>Cissampelideae</taxon>
        <taxon>Stephania</taxon>
    </lineage>
</organism>
<gene>
    <name evidence="2" type="ORF">Scep_002472</name>
</gene>
<feature type="compositionally biased region" description="Polar residues" evidence="1">
    <location>
        <begin position="27"/>
        <end position="39"/>
    </location>
</feature>
<feature type="region of interest" description="Disordered" evidence="1">
    <location>
        <begin position="1"/>
        <end position="39"/>
    </location>
</feature>
<evidence type="ECO:0000256" key="1">
    <source>
        <dbReference type="SAM" id="MobiDB-lite"/>
    </source>
</evidence>
<accession>A0AAP0LAA2</accession>